<dbReference type="STRING" id="1393034.HMPREF3192_00158"/>
<comment type="caution">
    <text evidence="2">The sequence shown here is derived from an EMBL/GenBank/DDBJ whole genome shotgun (WGS) entry which is preliminary data.</text>
</comment>
<organism evidence="2 3">
    <name type="scientific">Atopobium deltae</name>
    <dbReference type="NCBI Taxonomy" id="1393034"/>
    <lineage>
        <taxon>Bacteria</taxon>
        <taxon>Bacillati</taxon>
        <taxon>Actinomycetota</taxon>
        <taxon>Coriobacteriia</taxon>
        <taxon>Coriobacteriales</taxon>
        <taxon>Atopobiaceae</taxon>
        <taxon>Atopobium</taxon>
    </lineage>
</organism>
<feature type="region of interest" description="Disordered" evidence="1">
    <location>
        <begin position="61"/>
        <end position="85"/>
    </location>
</feature>
<accession>A0A133XX49</accession>
<name>A0A133XX49_9ACTN</name>
<dbReference type="AlphaFoldDB" id="A0A133XX49"/>
<keyword evidence="3" id="KW-1185">Reference proteome</keyword>
<evidence type="ECO:0000313" key="3">
    <source>
        <dbReference type="Proteomes" id="UP000070675"/>
    </source>
</evidence>
<dbReference type="EMBL" id="LSCR01000002">
    <property type="protein sequence ID" value="KXB35508.1"/>
    <property type="molecule type" value="Genomic_DNA"/>
</dbReference>
<gene>
    <name evidence="2" type="ORF">HMPREF3192_00158</name>
</gene>
<evidence type="ECO:0000256" key="1">
    <source>
        <dbReference type="SAM" id="MobiDB-lite"/>
    </source>
</evidence>
<evidence type="ECO:0008006" key="4">
    <source>
        <dbReference type="Google" id="ProtNLM"/>
    </source>
</evidence>
<evidence type="ECO:0000313" key="2">
    <source>
        <dbReference type="EMBL" id="KXB35508.1"/>
    </source>
</evidence>
<dbReference type="Proteomes" id="UP000070675">
    <property type="component" value="Unassembled WGS sequence"/>
</dbReference>
<sequence length="303" mass="31811">MFQAAKKLTQKQAARQISVHIFVDSTVDGALRETIKELFIPQSIHAQVVVRRVPQHFSAGATATSASTTTSTADASDPVAGTTASAEPKLHPLTADVCLVLSARELDDVATLVSCYAKYGVPTAVVARTSVEAPHAIAGAVHNTVGIVCGTDPETLTQKLACWVVDTLDEKISAFVQAFPFARKEKIRQLVANCASQNAMVGAVAFIPGADMPVITANQLRLALDIAQLYDKPLDASRLPELGCVVGAGVVYRGIARSLVGVLPVVGPLIKASVGYGGTISTGRTLEAYFERTSNDGDLVVDV</sequence>
<reference evidence="3" key="1">
    <citation type="submission" date="2016-01" db="EMBL/GenBank/DDBJ databases">
        <authorList>
            <person name="Mitreva M."/>
            <person name="Pepin K.H."/>
            <person name="Mihindukulasuriya K.A."/>
            <person name="Fulton R."/>
            <person name="Fronick C."/>
            <person name="O'Laughlin M."/>
            <person name="Miner T."/>
            <person name="Herter B."/>
            <person name="Rosa B.A."/>
            <person name="Cordes M."/>
            <person name="Tomlinson C."/>
            <person name="Wollam A."/>
            <person name="Palsikar V.B."/>
            <person name="Mardis E.R."/>
            <person name="Wilson R.K."/>
        </authorList>
    </citation>
    <scope>NUCLEOTIDE SEQUENCE [LARGE SCALE GENOMIC DNA]</scope>
    <source>
        <strain evidence="3">DNF00019</strain>
    </source>
</reference>
<proteinExistence type="predicted"/>
<protein>
    <recommendedName>
        <fullName evidence="4">DUF697 domain-containing protein</fullName>
    </recommendedName>
</protein>
<dbReference type="PATRIC" id="fig|1393034.3.peg.152"/>
<feature type="compositionally biased region" description="Low complexity" evidence="1">
    <location>
        <begin position="61"/>
        <end position="77"/>
    </location>
</feature>